<protein>
    <submittedName>
        <fullName evidence="2">Uncharacterized protein</fullName>
    </submittedName>
</protein>
<feature type="region of interest" description="Disordered" evidence="1">
    <location>
        <begin position="76"/>
        <end position="106"/>
    </location>
</feature>
<sequence length="424" mass="48057">MDHRQTTAYTDDLRNSVRSVGTKTNKKSHRMEHPKASPRLGTMILKSGIEHTLKRMATESRNAKDRQGALRLLDAMRKSKKDPAGSKTSRGSTRSVSSSLSRQSFYGVPARDNEEILASTTYKRDYPRKLPNSIYAVRPRSTKNAFIIPQRTPTTQPIVTQSKFDEDFESRNPLRTTTYMNCYRSPSNMSRPMQIRTATSSGTRANNPQTKMNFLITPQMTLQAISGCEKRPNSVAAKTEFTRECQSQSLSNPHRKPEVDLVDEMVHFTSGSTELSREQLLTMHQNCFITVYQRDFQMPKQSFPGCCSELQILPQSAEDTQIRDDENDTHTDSKVIGWRRNTSPCENPARLEQQIGSVQTRVPQTRYGSSGPYKRIAVGVLPEGLNRIYLNMTGRTTYQDEISFKEVLAQMATSDHRPFVGIRG</sequence>
<dbReference type="EMBL" id="JXXN02000202">
    <property type="protein sequence ID" value="THD28237.1"/>
    <property type="molecule type" value="Genomic_DNA"/>
</dbReference>
<evidence type="ECO:0000313" key="2">
    <source>
        <dbReference type="EMBL" id="THD28237.1"/>
    </source>
</evidence>
<feature type="compositionally biased region" description="Low complexity" evidence="1">
    <location>
        <begin position="86"/>
        <end position="104"/>
    </location>
</feature>
<evidence type="ECO:0000313" key="3">
    <source>
        <dbReference type="Proteomes" id="UP000230066"/>
    </source>
</evidence>
<feature type="region of interest" description="Disordered" evidence="1">
    <location>
        <begin position="1"/>
        <end position="40"/>
    </location>
</feature>
<comment type="caution">
    <text evidence="2">The sequence shown here is derived from an EMBL/GenBank/DDBJ whole genome shotgun (WGS) entry which is preliminary data.</text>
</comment>
<gene>
    <name evidence="2" type="ORF">D915_000959</name>
</gene>
<organism evidence="2 3">
    <name type="scientific">Fasciola hepatica</name>
    <name type="common">Liver fluke</name>
    <dbReference type="NCBI Taxonomy" id="6192"/>
    <lineage>
        <taxon>Eukaryota</taxon>
        <taxon>Metazoa</taxon>
        <taxon>Spiralia</taxon>
        <taxon>Lophotrochozoa</taxon>
        <taxon>Platyhelminthes</taxon>
        <taxon>Trematoda</taxon>
        <taxon>Digenea</taxon>
        <taxon>Plagiorchiida</taxon>
        <taxon>Echinostomata</taxon>
        <taxon>Echinostomatoidea</taxon>
        <taxon>Fasciolidae</taxon>
        <taxon>Fasciola</taxon>
    </lineage>
</organism>
<feature type="compositionally biased region" description="Basic and acidic residues" evidence="1">
    <location>
        <begin position="1"/>
        <end position="15"/>
    </location>
</feature>
<reference evidence="2" key="1">
    <citation type="submission" date="2019-03" db="EMBL/GenBank/DDBJ databases">
        <title>Improved annotation for the trematode Fasciola hepatica.</title>
        <authorList>
            <person name="Choi Y.-J."/>
            <person name="Martin J."/>
            <person name="Mitreva M."/>
        </authorList>
    </citation>
    <scope>NUCLEOTIDE SEQUENCE [LARGE SCALE GENOMIC DNA]</scope>
</reference>
<proteinExistence type="predicted"/>
<keyword evidence="3" id="KW-1185">Reference proteome</keyword>
<dbReference type="Proteomes" id="UP000230066">
    <property type="component" value="Unassembled WGS sequence"/>
</dbReference>
<evidence type="ECO:0000256" key="1">
    <source>
        <dbReference type="SAM" id="MobiDB-lite"/>
    </source>
</evidence>
<name>A0A4E0RZM7_FASHE</name>
<dbReference type="AlphaFoldDB" id="A0A4E0RZM7"/>
<accession>A0A4E0RZM7</accession>